<name>A0A1J4JMG6_9EUKA</name>
<dbReference type="InterPro" id="IPR038718">
    <property type="entry name" value="SNF2-like_sf"/>
</dbReference>
<dbReference type="PROSITE" id="PS51194">
    <property type="entry name" value="HELICASE_CTER"/>
    <property type="match status" value="1"/>
</dbReference>
<dbReference type="Pfam" id="PF00271">
    <property type="entry name" value="Helicase_C"/>
    <property type="match status" value="1"/>
</dbReference>
<dbReference type="VEuPathDB" id="TrichDB:TRFO_07964"/>
<evidence type="ECO:0000256" key="3">
    <source>
        <dbReference type="ARBA" id="ARBA00022806"/>
    </source>
</evidence>
<dbReference type="InterPro" id="IPR001650">
    <property type="entry name" value="Helicase_C-like"/>
</dbReference>
<comment type="caution">
    <text evidence="7">The sequence shown here is derived from an EMBL/GenBank/DDBJ whole genome shotgun (WGS) entry which is preliminary data.</text>
</comment>
<dbReference type="GO" id="GO:0005524">
    <property type="term" value="F:ATP binding"/>
    <property type="evidence" value="ECO:0007669"/>
    <property type="project" value="UniProtKB-KW"/>
</dbReference>
<dbReference type="GeneID" id="94828711"/>
<keyword evidence="4" id="KW-0067">ATP-binding</keyword>
<protein>
    <submittedName>
        <fullName evidence="7">SMARCAL1-like protein</fullName>
    </submittedName>
</protein>
<dbReference type="RefSeq" id="XP_068353439.1">
    <property type="nucleotide sequence ID" value="XM_068494007.1"/>
</dbReference>
<keyword evidence="1" id="KW-0547">Nucleotide-binding</keyword>
<dbReference type="GO" id="GO:0016787">
    <property type="term" value="F:hydrolase activity"/>
    <property type="evidence" value="ECO:0007669"/>
    <property type="project" value="UniProtKB-KW"/>
</dbReference>
<dbReference type="Gene3D" id="3.40.50.10810">
    <property type="entry name" value="Tandem AAA-ATPase domain"/>
    <property type="match status" value="1"/>
</dbReference>
<dbReference type="Pfam" id="PF00176">
    <property type="entry name" value="SNF2-rel_dom"/>
    <property type="match status" value="1"/>
</dbReference>
<dbReference type="PANTHER" id="PTHR45766:SF3">
    <property type="entry name" value="DNA ANNEALING HELICASE AND ENDONUCLEASE ZRANB3"/>
    <property type="match status" value="1"/>
</dbReference>
<dbReference type="InterPro" id="IPR027417">
    <property type="entry name" value="P-loop_NTPase"/>
</dbReference>
<dbReference type="GO" id="GO:0004520">
    <property type="term" value="F:DNA endonuclease activity"/>
    <property type="evidence" value="ECO:0007669"/>
    <property type="project" value="TreeGrafter"/>
</dbReference>
<dbReference type="CDD" id="cd18793">
    <property type="entry name" value="SF2_C_SNF"/>
    <property type="match status" value="1"/>
</dbReference>
<dbReference type="GO" id="GO:0031297">
    <property type="term" value="P:replication fork processing"/>
    <property type="evidence" value="ECO:0007669"/>
    <property type="project" value="TreeGrafter"/>
</dbReference>
<evidence type="ECO:0000256" key="4">
    <source>
        <dbReference type="ARBA" id="ARBA00022840"/>
    </source>
</evidence>
<dbReference type="Gene3D" id="3.40.50.300">
    <property type="entry name" value="P-loop containing nucleotide triphosphate hydrolases"/>
    <property type="match status" value="1"/>
</dbReference>
<dbReference type="SMART" id="SM00487">
    <property type="entry name" value="DEXDc"/>
    <property type="match status" value="1"/>
</dbReference>
<evidence type="ECO:0000256" key="1">
    <source>
        <dbReference type="ARBA" id="ARBA00022741"/>
    </source>
</evidence>
<dbReference type="OrthoDB" id="2801544at2759"/>
<accession>A0A1J4JMG6</accession>
<dbReference type="PANTHER" id="PTHR45766">
    <property type="entry name" value="DNA ANNEALING HELICASE AND ENDONUCLEASE ZRANB3 FAMILY MEMBER"/>
    <property type="match status" value="1"/>
</dbReference>
<feature type="domain" description="Helicase ATP-binding" evidence="5">
    <location>
        <begin position="161"/>
        <end position="316"/>
    </location>
</feature>
<dbReference type="InterPro" id="IPR049730">
    <property type="entry name" value="SNF2/RAD54-like_C"/>
</dbReference>
<dbReference type="InterPro" id="IPR014001">
    <property type="entry name" value="Helicase_ATP-bd"/>
</dbReference>
<reference evidence="7" key="1">
    <citation type="submission" date="2016-10" db="EMBL/GenBank/DDBJ databases">
        <authorList>
            <person name="Benchimol M."/>
            <person name="Almeida L.G."/>
            <person name="Vasconcelos A.T."/>
            <person name="Perreira-Neves A."/>
            <person name="Rosa I.A."/>
            <person name="Tasca T."/>
            <person name="Bogo M.R."/>
            <person name="de Souza W."/>
        </authorList>
    </citation>
    <scope>NUCLEOTIDE SEQUENCE [LARGE SCALE GENOMIC DNA]</scope>
    <source>
        <strain evidence="7">K</strain>
    </source>
</reference>
<sequence>MATSQTHRSFLDSDDDDLLISILEQIDGPPKKPEIITVQQLNKQIPVRKKRLLIHADILEHGFVYFTHATETEPIYKANSGTQTFINSKPFWKIPYQNYRRVLNALKSPSNIFEATIDTPPDIIFTAMFTFRPKQTSATILSSLPQKLQSALYPHQRESVLFAASHSFRVFLADDMGLGKTIEAVAIACAAGFPKTRVVVVAPNHLVNTWVDAFLKWTNIFQSNINVLLRSEKITSTPLVIASYNVAVRKSDEICALDYDIVIADECHEFKNSKTQIYQRVSPIINKAKYLVLLSGTPMNRPSELFPQLQLLLPRVFSSFKDFGMRYCRGETNAHGYFEATGCTHSDELKTVLEQLVLLRREKDEVLTDLPTKKRFHVMLDYVPSQEMKEQIEQMRVHRIALATGMDTMKIEQSMMMTTTFSLTAVDKLPSVLNWFCGSEFRRAFFVEQRKCLVFAYHRSVIDGVTSWMTEQGVKCISINGSTPRDQRDCLFREFKTDPECKVAVLSIEIAATGITLTEASLVVFAELKWTPSDHQQAEDRVHRIGQKSDVEIYYLHAEGSLDDRIWEILGNKLIVISSVITSKTKTFETDTNA</sequence>
<proteinExistence type="predicted"/>
<dbReference type="Proteomes" id="UP000179807">
    <property type="component" value="Unassembled WGS sequence"/>
</dbReference>
<keyword evidence="2" id="KW-0378">Hydrolase</keyword>
<dbReference type="GO" id="GO:0004386">
    <property type="term" value="F:helicase activity"/>
    <property type="evidence" value="ECO:0007669"/>
    <property type="project" value="UniProtKB-KW"/>
</dbReference>
<dbReference type="GO" id="GO:0006281">
    <property type="term" value="P:DNA repair"/>
    <property type="evidence" value="ECO:0007669"/>
    <property type="project" value="TreeGrafter"/>
</dbReference>
<dbReference type="InterPro" id="IPR000330">
    <property type="entry name" value="SNF2_N"/>
</dbReference>
<evidence type="ECO:0000313" key="8">
    <source>
        <dbReference type="Proteomes" id="UP000179807"/>
    </source>
</evidence>
<dbReference type="GO" id="GO:0043596">
    <property type="term" value="C:nuclear replication fork"/>
    <property type="evidence" value="ECO:0007669"/>
    <property type="project" value="TreeGrafter"/>
</dbReference>
<dbReference type="AlphaFoldDB" id="A0A1J4JMG6"/>
<organism evidence="7 8">
    <name type="scientific">Tritrichomonas foetus</name>
    <dbReference type="NCBI Taxonomy" id="1144522"/>
    <lineage>
        <taxon>Eukaryota</taxon>
        <taxon>Metamonada</taxon>
        <taxon>Parabasalia</taxon>
        <taxon>Tritrichomonadida</taxon>
        <taxon>Tritrichomonadidae</taxon>
        <taxon>Tritrichomonas</taxon>
    </lineage>
</organism>
<evidence type="ECO:0000259" key="5">
    <source>
        <dbReference type="PROSITE" id="PS51192"/>
    </source>
</evidence>
<dbReference type="SUPFAM" id="SSF52540">
    <property type="entry name" value="P-loop containing nucleoside triphosphate hydrolases"/>
    <property type="match status" value="2"/>
</dbReference>
<evidence type="ECO:0000256" key="2">
    <source>
        <dbReference type="ARBA" id="ARBA00022801"/>
    </source>
</evidence>
<keyword evidence="8" id="KW-1185">Reference proteome</keyword>
<keyword evidence="3" id="KW-0347">Helicase</keyword>
<dbReference type="PROSITE" id="PS51192">
    <property type="entry name" value="HELICASE_ATP_BIND_1"/>
    <property type="match status" value="1"/>
</dbReference>
<feature type="domain" description="Helicase C-terminal" evidence="6">
    <location>
        <begin position="440"/>
        <end position="589"/>
    </location>
</feature>
<evidence type="ECO:0000313" key="7">
    <source>
        <dbReference type="EMBL" id="OHT00303.1"/>
    </source>
</evidence>
<evidence type="ECO:0000259" key="6">
    <source>
        <dbReference type="PROSITE" id="PS51194"/>
    </source>
</evidence>
<dbReference type="SMART" id="SM00490">
    <property type="entry name" value="HELICc"/>
    <property type="match status" value="1"/>
</dbReference>
<gene>
    <name evidence="7" type="ORF">TRFO_07964</name>
</gene>
<dbReference type="EMBL" id="MLAK01000960">
    <property type="protein sequence ID" value="OHT00303.1"/>
    <property type="molecule type" value="Genomic_DNA"/>
</dbReference>